<sequence length="72" mass="8591">MKNMNRNRILRHSRHHFTIALTFHTEPFSTRLSALANPKAEISNPQDKRELCQFFNFQHLKFARLPPFSEQP</sequence>
<accession>E6QS03</accession>
<proteinExistence type="predicted"/>
<evidence type="ECO:0000313" key="1">
    <source>
        <dbReference type="EMBL" id="CBI10025.1"/>
    </source>
</evidence>
<reference evidence="1" key="1">
    <citation type="submission" date="2009-10" db="EMBL/GenBank/DDBJ databases">
        <title>Diversity of trophic interactions inside an arsenic-rich microbial ecosystem.</title>
        <authorList>
            <person name="Bertin P.N."/>
            <person name="Heinrich-Salmeron A."/>
            <person name="Pelletier E."/>
            <person name="Goulhen-Chollet F."/>
            <person name="Arsene-Ploetze F."/>
            <person name="Gallien S."/>
            <person name="Calteau A."/>
            <person name="Vallenet D."/>
            <person name="Casiot C."/>
            <person name="Chane-Woon-Ming B."/>
            <person name="Giloteaux L."/>
            <person name="Barakat M."/>
            <person name="Bonnefoy V."/>
            <person name="Bruneel O."/>
            <person name="Chandler M."/>
            <person name="Cleiss J."/>
            <person name="Duran R."/>
            <person name="Elbaz-Poulichet F."/>
            <person name="Fonknechten N."/>
            <person name="Lauga B."/>
            <person name="Mornico D."/>
            <person name="Ortet P."/>
            <person name="Schaeffer C."/>
            <person name="Siguier P."/>
            <person name="Alexander Thil Smith A."/>
            <person name="Van Dorsselaer A."/>
            <person name="Weissenbach J."/>
            <person name="Medigue C."/>
            <person name="Le Paslier D."/>
        </authorList>
    </citation>
    <scope>NUCLEOTIDE SEQUENCE</scope>
</reference>
<organism evidence="1">
    <name type="scientific">mine drainage metagenome</name>
    <dbReference type="NCBI Taxonomy" id="410659"/>
    <lineage>
        <taxon>unclassified sequences</taxon>
        <taxon>metagenomes</taxon>
        <taxon>ecological metagenomes</taxon>
    </lineage>
</organism>
<dbReference type="AlphaFoldDB" id="E6QS03"/>
<gene>
    <name evidence="1" type="ORF">CARN7_0781</name>
</gene>
<name>E6QS03_9ZZZZ</name>
<comment type="caution">
    <text evidence="1">The sequence shown here is derived from an EMBL/GenBank/DDBJ whole genome shotgun (WGS) entry which is preliminary data.</text>
</comment>
<protein>
    <submittedName>
        <fullName evidence="1">Uncharacterized protein</fullName>
    </submittedName>
</protein>
<dbReference type="EMBL" id="CABR01000064">
    <property type="protein sequence ID" value="CBI10025.1"/>
    <property type="molecule type" value="Genomic_DNA"/>
</dbReference>